<evidence type="ECO:0000313" key="2">
    <source>
        <dbReference type="EMBL" id="BDG62147.1"/>
    </source>
</evidence>
<protein>
    <submittedName>
        <fullName evidence="2">Uncharacterized protein</fullName>
    </submittedName>
</protein>
<dbReference type="AlphaFoldDB" id="A0AA35CMY1"/>
<sequence>MGRLVALLGAAARAAGSVVMVCWGARGEERTMLLWGFGFLALFGIAARSALRRNWFPVQVIA</sequence>
<dbReference type="EMBL" id="AP025628">
    <property type="protein sequence ID" value="BDG62147.1"/>
    <property type="molecule type" value="Genomic_DNA"/>
</dbReference>
<dbReference type="Proteomes" id="UP001163687">
    <property type="component" value="Chromosome"/>
</dbReference>
<evidence type="ECO:0000256" key="1">
    <source>
        <dbReference type="SAM" id="Phobius"/>
    </source>
</evidence>
<gene>
    <name evidence="2" type="ORF">caldi_32370</name>
</gene>
<accession>A0AA35CMY1</accession>
<keyword evidence="1" id="KW-0812">Transmembrane</keyword>
<keyword evidence="3" id="KW-1185">Reference proteome</keyword>
<reference evidence="2" key="1">
    <citation type="submission" date="2022-03" db="EMBL/GenBank/DDBJ databases">
        <title>Complete genome sequence of Caldinitratiruptor microaerophilus.</title>
        <authorList>
            <person name="Mukaiyama R."/>
            <person name="Nishiyama T."/>
            <person name="Ueda K."/>
        </authorList>
    </citation>
    <scope>NUCLEOTIDE SEQUENCE</scope>
    <source>
        <strain evidence="2">JCM 16183</strain>
    </source>
</reference>
<keyword evidence="1" id="KW-1133">Transmembrane helix</keyword>
<feature type="transmembrane region" description="Helical" evidence="1">
    <location>
        <begin position="32"/>
        <end position="51"/>
    </location>
</feature>
<name>A0AA35CMY1_9FIRM</name>
<keyword evidence="1" id="KW-0472">Membrane</keyword>
<organism evidence="2 3">
    <name type="scientific">Caldinitratiruptor microaerophilus</name>
    <dbReference type="NCBI Taxonomy" id="671077"/>
    <lineage>
        <taxon>Bacteria</taxon>
        <taxon>Bacillati</taxon>
        <taxon>Bacillota</taxon>
        <taxon>Clostridia</taxon>
        <taxon>Eubacteriales</taxon>
        <taxon>Symbiobacteriaceae</taxon>
        <taxon>Caldinitratiruptor</taxon>
    </lineage>
</organism>
<evidence type="ECO:0000313" key="3">
    <source>
        <dbReference type="Proteomes" id="UP001163687"/>
    </source>
</evidence>
<dbReference type="KEGG" id="cmic:caldi_32370"/>
<proteinExistence type="predicted"/>